<reference evidence="4" key="1">
    <citation type="journal article" date="2020" name="Stud. Mycol.">
        <title>101 Dothideomycetes genomes: a test case for predicting lifestyles and emergence of pathogens.</title>
        <authorList>
            <person name="Haridas S."/>
            <person name="Albert R."/>
            <person name="Binder M."/>
            <person name="Bloem J."/>
            <person name="Labutti K."/>
            <person name="Salamov A."/>
            <person name="Andreopoulos B."/>
            <person name="Baker S."/>
            <person name="Barry K."/>
            <person name="Bills G."/>
            <person name="Bluhm B."/>
            <person name="Cannon C."/>
            <person name="Castanera R."/>
            <person name="Culley D."/>
            <person name="Daum C."/>
            <person name="Ezra D."/>
            <person name="Gonzalez J."/>
            <person name="Henrissat B."/>
            <person name="Kuo A."/>
            <person name="Liang C."/>
            <person name="Lipzen A."/>
            <person name="Lutzoni F."/>
            <person name="Magnuson J."/>
            <person name="Mondo S."/>
            <person name="Nolan M."/>
            <person name="Ohm R."/>
            <person name="Pangilinan J."/>
            <person name="Park H.-J."/>
            <person name="Ramirez L."/>
            <person name="Alfaro M."/>
            <person name="Sun H."/>
            <person name="Tritt A."/>
            <person name="Yoshinaga Y."/>
            <person name="Zwiers L.-H."/>
            <person name="Turgeon B."/>
            <person name="Goodwin S."/>
            <person name="Spatafora J."/>
            <person name="Crous P."/>
            <person name="Grigoriev I."/>
        </authorList>
    </citation>
    <scope>NUCLEOTIDE SEQUENCE</scope>
    <source>
        <strain evidence="4">CBS 116435</strain>
    </source>
</reference>
<sequence length="564" mass="62725">MPWGSRWQFDIPITSLPSYLFQSPTAPLSKQPAYIDAEKPEYHLTFETYRLWSKRLAAGLLKRGFRAGDRVLLYSGNTIFFPVVFAGTLMAGGIFSGANPTYVARELAYQLKDSGALFLITAEANLDTALQAADSISFPHSQVFSFDGGYDTLDGKGKSFRGIAHWSALLASEEEGSRFSWPEVTTREQMQRTAVLNYSSGTTGVPKGVEISHLNYVSNCMQTIFMTKLAPDYEERLVRARALGFLPMYHAYGQTTHCVACPTQGIPVYVVQKFDFVKMLQWVEKYRITILNLVPPIVVAMTKRPEVKKYDISSIEGGTCGAAPLGPEPQLEFERLWPDKQIYLKQGWGMTEITCSACGFDPNMNIFSSAVGELNPNVEGMILRDDGTEADYDKEERGEFLVRAPNVMNGYWRKPEATLETVTPDGWLKTGDIAYKDHLGLIHIVDRKKELIKVKGNQVAPAELEALLLDHPAVQDAAVVGVTIRGEEVPRAYVVLTPDAVQTTRAEDIAGWLSTRVARHKRLAGGVRLVDAIQKNASGKILRRELRAIAKMEVGDSEVRESRL</sequence>
<evidence type="ECO:0000259" key="3">
    <source>
        <dbReference type="Pfam" id="PF13193"/>
    </source>
</evidence>
<dbReference type="InterPro" id="IPR020845">
    <property type="entry name" value="AMP-binding_CS"/>
</dbReference>
<dbReference type="CDD" id="cd05911">
    <property type="entry name" value="Firefly_Luc_like"/>
    <property type="match status" value="1"/>
</dbReference>
<keyword evidence="4" id="KW-0436">Ligase</keyword>
<proteinExistence type="predicted"/>
<protein>
    <submittedName>
        <fullName evidence="4">4-coumarate-CoA ligase</fullName>
    </submittedName>
</protein>
<feature type="domain" description="AMP-binding enzyme C-terminal" evidence="3">
    <location>
        <begin position="463"/>
        <end position="540"/>
    </location>
</feature>
<evidence type="ECO:0000259" key="2">
    <source>
        <dbReference type="Pfam" id="PF00501"/>
    </source>
</evidence>
<dbReference type="EMBL" id="MU003766">
    <property type="protein sequence ID" value="KAF2725858.1"/>
    <property type="molecule type" value="Genomic_DNA"/>
</dbReference>
<dbReference type="InterPro" id="IPR025110">
    <property type="entry name" value="AMP-bd_C"/>
</dbReference>
<evidence type="ECO:0000313" key="5">
    <source>
        <dbReference type="Proteomes" id="UP000799441"/>
    </source>
</evidence>
<comment type="caution">
    <text evidence="4">The sequence shown here is derived from an EMBL/GenBank/DDBJ whole genome shotgun (WGS) entry which is preliminary data.</text>
</comment>
<keyword evidence="5" id="KW-1185">Reference proteome</keyword>
<dbReference type="GO" id="GO:0016405">
    <property type="term" value="F:CoA-ligase activity"/>
    <property type="evidence" value="ECO:0007669"/>
    <property type="project" value="TreeGrafter"/>
</dbReference>
<dbReference type="Gene3D" id="3.30.300.30">
    <property type="match status" value="1"/>
</dbReference>
<dbReference type="PANTHER" id="PTHR24096:SF424">
    <property type="entry name" value="ACETYL-COA SYNTHETASE-LIKE PROTEIN-RELATED"/>
    <property type="match status" value="1"/>
</dbReference>
<organism evidence="4 5">
    <name type="scientific">Polychaeton citri CBS 116435</name>
    <dbReference type="NCBI Taxonomy" id="1314669"/>
    <lineage>
        <taxon>Eukaryota</taxon>
        <taxon>Fungi</taxon>
        <taxon>Dikarya</taxon>
        <taxon>Ascomycota</taxon>
        <taxon>Pezizomycotina</taxon>
        <taxon>Dothideomycetes</taxon>
        <taxon>Dothideomycetidae</taxon>
        <taxon>Capnodiales</taxon>
        <taxon>Capnodiaceae</taxon>
        <taxon>Polychaeton</taxon>
    </lineage>
</organism>
<keyword evidence="1" id="KW-1133">Transmembrane helix</keyword>
<name>A0A9P4QHV5_9PEZI</name>
<evidence type="ECO:0000256" key="1">
    <source>
        <dbReference type="SAM" id="Phobius"/>
    </source>
</evidence>
<dbReference type="PROSITE" id="PS00455">
    <property type="entry name" value="AMP_BINDING"/>
    <property type="match status" value="1"/>
</dbReference>
<keyword evidence="1" id="KW-0812">Transmembrane</keyword>
<dbReference type="Pfam" id="PF13193">
    <property type="entry name" value="AMP-binding_C"/>
    <property type="match status" value="1"/>
</dbReference>
<accession>A0A9P4QHV5</accession>
<dbReference type="InterPro" id="IPR000873">
    <property type="entry name" value="AMP-dep_synth/lig_dom"/>
</dbReference>
<keyword evidence="1" id="KW-0472">Membrane</keyword>
<evidence type="ECO:0000313" key="4">
    <source>
        <dbReference type="EMBL" id="KAF2725858.1"/>
    </source>
</evidence>
<dbReference type="SUPFAM" id="SSF56801">
    <property type="entry name" value="Acetyl-CoA synthetase-like"/>
    <property type="match status" value="1"/>
</dbReference>
<feature type="transmembrane region" description="Helical" evidence="1">
    <location>
        <begin position="71"/>
        <end position="95"/>
    </location>
</feature>
<dbReference type="Pfam" id="PF00501">
    <property type="entry name" value="AMP-binding"/>
    <property type="match status" value="1"/>
</dbReference>
<dbReference type="Proteomes" id="UP000799441">
    <property type="component" value="Unassembled WGS sequence"/>
</dbReference>
<feature type="domain" description="AMP-dependent synthetase/ligase" evidence="2">
    <location>
        <begin position="31"/>
        <end position="412"/>
    </location>
</feature>
<dbReference type="InterPro" id="IPR045851">
    <property type="entry name" value="AMP-bd_C_sf"/>
</dbReference>
<dbReference type="OrthoDB" id="6509636at2759"/>
<dbReference type="AlphaFoldDB" id="A0A9P4QHV5"/>
<dbReference type="Gene3D" id="3.40.50.980">
    <property type="match status" value="2"/>
</dbReference>
<gene>
    <name evidence="4" type="ORF">K431DRAFT_280586</name>
</gene>
<dbReference type="PANTHER" id="PTHR24096">
    <property type="entry name" value="LONG-CHAIN-FATTY-ACID--COA LIGASE"/>
    <property type="match status" value="1"/>
</dbReference>
<dbReference type="Gene3D" id="2.30.38.10">
    <property type="entry name" value="Luciferase, Domain 3"/>
    <property type="match status" value="1"/>
</dbReference>